<dbReference type="Proteomes" id="UP001447188">
    <property type="component" value="Unassembled WGS sequence"/>
</dbReference>
<dbReference type="EMBL" id="JBBBZM010000005">
    <property type="protein sequence ID" value="KAL0640206.1"/>
    <property type="molecule type" value="Genomic_DNA"/>
</dbReference>
<evidence type="ECO:0000256" key="1">
    <source>
        <dbReference type="SAM" id="MobiDB-lite"/>
    </source>
</evidence>
<accession>A0ABR3GW77</accession>
<protein>
    <recommendedName>
        <fullName evidence="4">F-box domain-containing protein</fullName>
    </recommendedName>
</protein>
<gene>
    <name evidence="2" type="ORF">Q9L58_000764</name>
</gene>
<sequence length="615" mass="69357">MDQDVPAQISSKKLFLEARRRRRAGAELPTQESSPAPSDTEPVAVQDSWPRIWSPEAEANFTGFLGFQAAAAEGETHSHAHTFYVPEAPKNWNHQHQNQYHELIQKALPVVQRPPAPRRELPSLPAEIHLQIIKNLLPCSEASKAVTTYAPGCGLCNLFQISSLCRVNRFYYSVVSELLYTTLPLNVSTEVFPFDGSTLCEQHHHLSSKPLQLEKRIPLLLRTLRQRTDLATSVKGLHLPPSINCWLTCSLEKTLLPTLVQLCENVEIIRGVEQLHERQFFSAEHYCLDGEDVAQHGILAKTIVEKKSLTRIIWRGGDAGNRRSVWTRVFDGHPDMRGVGFVEFHRNWSGLKELGFFGVRGLTVAEAKVIFEGLPALEKFGIGDVRKKVIKADQRNLGHGDPAVREARREVMERFMSILEVLPESVRDVGFSDIDDEDFVTRVGKWVAERVAASKEPVETRGAKSPYFKRLTFSRVCFTPQNLCSLLASLAIEEKGGRYSYSRSAVRDLRVSNFEKKDRFIEDDINATLFSLEDVELRGLERICWGLGSCEDSEAAIGKAGILKGALNRGWFKSLKKVLVESDPTPVDVIEACERRNVDIEEFCDVKRQTGMVEW</sequence>
<keyword evidence="3" id="KW-1185">Reference proteome</keyword>
<comment type="caution">
    <text evidence="2">The sequence shown here is derived from an EMBL/GenBank/DDBJ whole genome shotgun (WGS) entry which is preliminary data.</text>
</comment>
<evidence type="ECO:0000313" key="3">
    <source>
        <dbReference type="Proteomes" id="UP001447188"/>
    </source>
</evidence>
<feature type="region of interest" description="Disordered" evidence="1">
    <location>
        <begin position="1"/>
        <end position="44"/>
    </location>
</feature>
<name>A0ABR3GW77_9PEZI</name>
<reference evidence="2 3" key="1">
    <citation type="submission" date="2024-02" db="EMBL/GenBank/DDBJ databases">
        <title>Discinaceae phylogenomics.</title>
        <authorList>
            <person name="Dirks A.C."/>
            <person name="James T.Y."/>
        </authorList>
    </citation>
    <scope>NUCLEOTIDE SEQUENCE [LARGE SCALE GENOMIC DNA]</scope>
    <source>
        <strain evidence="2 3">ACD0624</strain>
    </source>
</reference>
<proteinExistence type="predicted"/>
<organism evidence="2 3">
    <name type="scientific">Discina gigas</name>
    <dbReference type="NCBI Taxonomy" id="1032678"/>
    <lineage>
        <taxon>Eukaryota</taxon>
        <taxon>Fungi</taxon>
        <taxon>Dikarya</taxon>
        <taxon>Ascomycota</taxon>
        <taxon>Pezizomycotina</taxon>
        <taxon>Pezizomycetes</taxon>
        <taxon>Pezizales</taxon>
        <taxon>Discinaceae</taxon>
        <taxon>Discina</taxon>
    </lineage>
</organism>
<evidence type="ECO:0000313" key="2">
    <source>
        <dbReference type="EMBL" id="KAL0640206.1"/>
    </source>
</evidence>
<evidence type="ECO:0008006" key="4">
    <source>
        <dbReference type="Google" id="ProtNLM"/>
    </source>
</evidence>